<feature type="domain" description="RNA polymerase sigma factor 70 region 4 type 2" evidence="6">
    <location>
        <begin position="102"/>
        <end position="153"/>
    </location>
</feature>
<dbReference type="InterPro" id="IPR013324">
    <property type="entry name" value="RNA_pol_sigma_r3/r4-like"/>
</dbReference>
<dbReference type="EMBL" id="JBHSPR010000008">
    <property type="protein sequence ID" value="MFC6016947.1"/>
    <property type="molecule type" value="Genomic_DNA"/>
</dbReference>
<protein>
    <submittedName>
        <fullName evidence="8">RNA polymerase sigma factor</fullName>
    </submittedName>
</protein>
<dbReference type="InterPro" id="IPR014284">
    <property type="entry name" value="RNA_pol_sigma-70_dom"/>
</dbReference>
<evidence type="ECO:0000313" key="9">
    <source>
        <dbReference type="Proteomes" id="UP001596203"/>
    </source>
</evidence>
<evidence type="ECO:0000259" key="5">
    <source>
        <dbReference type="Pfam" id="PF04542"/>
    </source>
</evidence>
<proteinExistence type="inferred from homology"/>
<dbReference type="NCBIfam" id="TIGR02937">
    <property type="entry name" value="sigma70-ECF"/>
    <property type="match status" value="1"/>
</dbReference>
<evidence type="ECO:0000256" key="4">
    <source>
        <dbReference type="ARBA" id="ARBA00023163"/>
    </source>
</evidence>
<sequence length="398" mass="43748">MTDVPHGELVRVVRDHAGRLAASLVHLIGDFTAAEDLVQDAVEAALRHWPTDGIPDRPDAWLYTVARRRGLDLLRRDAVHRSKLALVAWPTQPDPADQLRLIFTCCHPALPRTAQVALTLRVVCGLTTGQIAKAFLVPESTVGQRITRAKRKIAEAGIPYRVPAADELGDRLAEVLAVVYLLFNEAYLPSTAVPAQDRDLADDADFLAATLHNLMPTEPEVTGLLALIRLHRARTAARFDKQGGIIQLPDQDRTLWNQQAIADAGMLIANAAARRRPGPYQLQAAIVACHAEAVRWEDTDWAQILVLYDMLLHLAPSPVTRLHRAVANRYVTGPAAALDDVDTLADALGGYHLFHATRAELLRDLNRLDEAHAADEKALAMTANPAEQSLLRQRLSWA</sequence>
<evidence type="ECO:0000256" key="3">
    <source>
        <dbReference type="ARBA" id="ARBA00023082"/>
    </source>
</evidence>
<name>A0ABW1K709_9ACTN</name>
<evidence type="ECO:0000259" key="6">
    <source>
        <dbReference type="Pfam" id="PF08281"/>
    </source>
</evidence>
<comment type="similarity">
    <text evidence="1">Belongs to the sigma-70 factor family. ECF subfamily.</text>
</comment>
<evidence type="ECO:0000313" key="8">
    <source>
        <dbReference type="EMBL" id="MFC6016947.1"/>
    </source>
</evidence>
<dbReference type="Gene3D" id="1.10.1740.10">
    <property type="match status" value="1"/>
</dbReference>
<evidence type="ECO:0000256" key="1">
    <source>
        <dbReference type="ARBA" id="ARBA00010641"/>
    </source>
</evidence>
<dbReference type="SUPFAM" id="SSF88659">
    <property type="entry name" value="Sigma3 and sigma4 domains of RNA polymerase sigma factors"/>
    <property type="match status" value="1"/>
</dbReference>
<evidence type="ECO:0000256" key="2">
    <source>
        <dbReference type="ARBA" id="ARBA00023015"/>
    </source>
</evidence>
<dbReference type="PANTHER" id="PTHR47756">
    <property type="entry name" value="BLL6612 PROTEIN-RELATED"/>
    <property type="match status" value="1"/>
</dbReference>
<keyword evidence="2" id="KW-0805">Transcription regulation</keyword>
<keyword evidence="9" id="KW-1185">Reference proteome</keyword>
<dbReference type="SUPFAM" id="SSF88946">
    <property type="entry name" value="Sigma2 domain of RNA polymerase sigma factors"/>
    <property type="match status" value="1"/>
</dbReference>
<keyword evidence="3" id="KW-0731">Sigma factor</keyword>
<dbReference type="InterPro" id="IPR013249">
    <property type="entry name" value="RNA_pol_sigma70_r4_t2"/>
</dbReference>
<evidence type="ECO:0000259" key="7">
    <source>
        <dbReference type="Pfam" id="PF20239"/>
    </source>
</evidence>
<dbReference type="RefSeq" id="WP_377420786.1">
    <property type="nucleotide sequence ID" value="NZ_JBHSPR010000008.1"/>
</dbReference>
<dbReference type="Pfam" id="PF08281">
    <property type="entry name" value="Sigma70_r4_2"/>
    <property type="match status" value="1"/>
</dbReference>
<dbReference type="Pfam" id="PF20239">
    <property type="entry name" value="DUF6596"/>
    <property type="match status" value="1"/>
</dbReference>
<dbReference type="InterPro" id="IPR036388">
    <property type="entry name" value="WH-like_DNA-bd_sf"/>
</dbReference>
<comment type="caution">
    <text evidence="8">The sequence shown here is derived from an EMBL/GenBank/DDBJ whole genome shotgun (WGS) entry which is preliminary data.</text>
</comment>
<organism evidence="8 9">
    <name type="scientific">Plantactinospora solaniradicis</name>
    <dbReference type="NCBI Taxonomy" id="1723736"/>
    <lineage>
        <taxon>Bacteria</taxon>
        <taxon>Bacillati</taxon>
        <taxon>Actinomycetota</taxon>
        <taxon>Actinomycetes</taxon>
        <taxon>Micromonosporales</taxon>
        <taxon>Micromonosporaceae</taxon>
        <taxon>Plantactinospora</taxon>
    </lineage>
</organism>
<keyword evidence="4" id="KW-0804">Transcription</keyword>
<feature type="domain" description="DUF6596" evidence="7">
    <location>
        <begin position="171"/>
        <end position="271"/>
    </location>
</feature>
<dbReference type="InterPro" id="IPR046531">
    <property type="entry name" value="DUF6596"/>
</dbReference>
<dbReference type="Pfam" id="PF04542">
    <property type="entry name" value="Sigma70_r2"/>
    <property type="match status" value="1"/>
</dbReference>
<feature type="domain" description="RNA polymerase sigma-70 region 2" evidence="5">
    <location>
        <begin position="13"/>
        <end position="77"/>
    </location>
</feature>
<dbReference type="PANTHER" id="PTHR47756:SF2">
    <property type="entry name" value="BLL6612 PROTEIN"/>
    <property type="match status" value="1"/>
</dbReference>
<dbReference type="InterPro" id="IPR013325">
    <property type="entry name" value="RNA_pol_sigma_r2"/>
</dbReference>
<accession>A0ABW1K709</accession>
<gene>
    <name evidence="8" type="ORF">ACFP2T_12110</name>
</gene>
<dbReference type="Proteomes" id="UP001596203">
    <property type="component" value="Unassembled WGS sequence"/>
</dbReference>
<reference evidence="9" key="1">
    <citation type="journal article" date="2019" name="Int. J. Syst. Evol. Microbiol.">
        <title>The Global Catalogue of Microorganisms (GCM) 10K type strain sequencing project: providing services to taxonomists for standard genome sequencing and annotation.</title>
        <authorList>
            <consortium name="The Broad Institute Genomics Platform"/>
            <consortium name="The Broad Institute Genome Sequencing Center for Infectious Disease"/>
            <person name="Wu L."/>
            <person name="Ma J."/>
        </authorList>
    </citation>
    <scope>NUCLEOTIDE SEQUENCE [LARGE SCALE GENOMIC DNA]</scope>
    <source>
        <strain evidence="9">ZS-35-S2</strain>
    </source>
</reference>
<dbReference type="Gene3D" id="1.10.10.10">
    <property type="entry name" value="Winged helix-like DNA-binding domain superfamily/Winged helix DNA-binding domain"/>
    <property type="match status" value="1"/>
</dbReference>
<dbReference type="InterPro" id="IPR007627">
    <property type="entry name" value="RNA_pol_sigma70_r2"/>
</dbReference>